<feature type="domain" description="Sushi" evidence="6">
    <location>
        <begin position="863"/>
        <end position="929"/>
    </location>
</feature>
<gene>
    <name evidence="7" type="ORF">LARSCL_LOCUS9210</name>
</gene>
<feature type="disulfide bond" evidence="4">
    <location>
        <begin position="1299"/>
        <end position="1326"/>
    </location>
</feature>
<dbReference type="InterPro" id="IPR000436">
    <property type="entry name" value="Sushi_SCR_CCP_dom"/>
</dbReference>
<evidence type="ECO:0000256" key="1">
    <source>
        <dbReference type="ARBA" id="ARBA00022729"/>
    </source>
</evidence>
<feature type="disulfide bond" evidence="4">
    <location>
        <begin position="596"/>
        <end position="623"/>
    </location>
</feature>
<dbReference type="PANTHER" id="PTHR45656:SF4">
    <property type="entry name" value="PROTEIN CBR-CLEC-78"/>
    <property type="match status" value="1"/>
</dbReference>
<evidence type="ECO:0000313" key="8">
    <source>
        <dbReference type="Proteomes" id="UP001497382"/>
    </source>
</evidence>
<feature type="domain" description="Sushi" evidence="6">
    <location>
        <begin position="479"/>
        <end position="545"/>
    </location>
</feature>
<evidence type="ECO:0000256" key="2">
    <source>
        <dbReference type="ARBA" id="ARBA00022737"/>
    </source>
</evidence>
<keyword evidence="3 4" id="KW-1015">Disulfide bond</keyword>
<dbReference type="PROSITE" id="PS50923">
    <property type="entry name" value="SUSHI"/>
    <property type="match status" value="16"/>
</dbReference>
<proteinExistence type="predicted"/>
<organism evidence="7 8">
    <name type="scientific">Larinioides sclopetarius</name>
    <dbReference type="NCBI Taxonomy" id="280406"/>
    <lineage>
        <taxon>Eukaryota</taxon>
        <taxon>Metazoa</taxon>
        <taxon>Ecdysozoa</taxon>
        <taxon>Arthropoda</taxon>
        <taxon>Chelicerata</taxon>
        <taxon>Arachnida</taxon>
        <taxon>Araneae</taxon>
        <taxon>Araneomorphae</taxon>
        <taxon>Entelegynae</taxon>
        <taxon>Araneoidea</taxon>
        <taxon>Araneidae</taxon>
        <taxon>Larinioides</taxon>
    </lineage>
</organism>
<feature type="domain" description="Sushi" evidence="6">
    <location>
        <begin position="89"/>
        <end position="156"/>
    </location>
</feature>
<feature type="disulfide bond" evidence="4">
    <location>
        <begin position="900"/>
        <end position="927"/>
    </location>
</feature>
<dbReference type="SUPFAM" id="SSF57535">
    <property type="entry name" value="Complement control module/SCR domain"/>
    <property type="match status" value="16"/>
</dbReference>
<name>A0AAV2A052_9ARAC</name>
<evidence type="ECO:0000259" key="6">
    <source>
        <dbReference type="PROSITE" id="PS50923"/>
    </source>
</evidence>
<evidence type="ECO:0000256" key="4">
    <source>
        <dbReference type="PROSITE-ProRule" id="PRU00302"/>
    </source>
</evidence>
<dbReference type="Proteomes" id="UP001497382">
    <property type="component" value="Unassembled WGS sequence"/>
</dbReference>
<feature type="domain" description="Sushi" evidence="6">
    <location>
        <begin position="559"/>
        <end position="625"/>
    </location>
</feature>
<feature type="disulfide bond" evidence="4">
    <location>
        <begin position="516"/>
        <end position="543"/>
    </location>
</feature>
<evidence type="ECO:0000256" key="3">
    <source>
        <dbReference type="ARBA" id="ARBA00023157"/>
    </source>
</evidence>
<keyword evidence="1 5" id="KW-0732">Signal</keyword>
<feature type="domain" description="Sushi" evidence="6">
    <location>
        <begin position="1028"/>
        <end position="1094"/>
    </location>
</feature>
<feature type="domain" description="Sushi" evidence="6">
    <location>
        <begin position="241"/>
        <end position="308"/>
    </location>
</feature>
<dbReference type="PANTHER" id="PTHR45656">
    <property type="entry name" value="PROTEIN CBR-CLEC-78"/>
    <property type="match status" value="1"/>
</dbReference>
<feature type="disulfide bond" evidence="4">
    <location>
        <begin position="1147"/>
        <end position="1174"/>
    </location>
</feature>
<feature type="chain" id="PRO_5043662597" description="Sushi domain-containing protein" evidence="5">
    <location>
        <begin position="20"/>
        <end position="1338"/>
    </location>
</feature>
<feature type="domain" description="Sushi" evidence="6">
    <location>
        <begin position="313"/>
        <end position="379"/>
    </location>
</feature>
<feature type="domain" description="Sushi" evidence="6">
    <location>
        <begin position="1262"/>
        <end position="1328"/>
    </location>
</feature>
<feature type="domain" description="Sushi" evidence="6">
    <location>
        <begin position="396"/>
        <end position="462"/>
    </location>
</feature>
<dbReference type="Gene3D" id="2.10.70.10">
    <property type="entry name" value="Complement Module, domain 1"/>
    <property type="match status" value="16"/>
</dbReference>
<feature type="disulfide bond" evidence="4">
    <location>
        <begin position="1231"/>
        <end position="1258"/>
    </location>
</feature>
<dbReference type="EMBL" id="CAXIEN010000102">
    <property type="protein sequence ID" value="CAL1277411.1"/>
    <property type="molecule type" value="Genomic_DNA"/>
</dbReference>
<comment type="caution">
    <text evidence="7">The sequence shown here is derived from an EMBL/GenBank/DDBJ whole genome shotgun (WGS) entry which is preliminary data.</text>
</comment>
<comment type="caution">
    <text evidence="4">Lacks conserved residue(s) required for the propagation of feature annotation.</text>
</comment>
<dbReference type="InterPro" id="IPR035976">
    <property type="entry name" value="Sushi/SCR/CCP_sf"/>
</dbReference>
<evidence type="ECO:0000313" key="7">
    <source>
        <dbReference type="EMBL" id="CAL1277411.1"/>
    </source>
</evidence>
<keyword evidence="8" id="KW-1185">Reference proteome</keyword>
<feature type="domain" description="Sushi" evidence="6">
    <location>
        <begin position="786"/>
        <end position="852"/>
    </location>
</feature>
<feature type="disulfide bond" evidence="4">
    <location>
        <begin position="1065"/>
        <end position="1092"/>
    </location>
</feature>
<dbReference type="Pfam" id="PF00084">
    <property type="entry name" value="Sushi"/>
    <property type="match status" value="16"/>
</dbReference>
<feature type="disulfide bond" evidence="4">
    <location>
        <begin position="977"/>
        <end position="1004"/>
    </location>
</feature>
<feature type="disulfide bond" evidence="4">
    <location>
        <begin position="350"/>
        <end position="377"/>
    </location>
</feature>
<feature type="disulfide bond" evidence="4">
    <location>
        <begin position="746"/>
        <end position="773"/>
    </location>
</feature>
<feature type="domain" description="Sushi" evidence="6">
    <location>
        <begin position="940"/>
        <end position="1006"/>
    </location>
</feature>
<feature type="disulfide bond" evidence="4">
    <location>
        <begin position="823"/>
        <end position="850"/>
    </location>
</feature>
<keyword evidence="4" id="KW-0768">Sushi</keyword>
<protein>
    <recommendedName>
        <fullName evidence="6">Sushi domain-containing protein</fullName>
    </recommendedName>
</protein>
<feature type="domain" description="Sushi" evidence="6">
    <location>
        <begin position="1110"/>
        <end position="1176"/>
    </location>
</feature>
<feature type="signal peptide" evidence="5">
    <location>
        <begin position="1"/>
        <end position="19"/>
    </location>
</feature>
<reference evidence="7 8" key="1">
    <citation type="submission" date="2024-04" db="EMBL/GenBank/DDBJ databases">
        <authorList>
            <person name="Rising A."/>
            <person name="Reimegard J."/>
            <person name="Sonavane S."/>
            <person name="Akerstrom W."/>
            <person name="Nylinder S."/>
            <person name="Hedman E."/>
            <person name="Kallberg Y."/>
        </authorList>
    </citation>
    <scope>NUCLEOTIDE SEQUENCE [LARGE SCALE GENOMIC DNA]</scope>
</reference>
<feature type="disulfide bond" evidence="4">
    <location>
        <begin position="669"/>
        <end position="696"/>
    </location>
</feature>
<feature type="domain" description="Sushi" evidence="6">
    <location>
        <begin position="165"/>
        <end position="232"/>
    </location>
</feature>
<sequence length="1338" mass="146813">MSSTAFLLVVTLASAAVESISDSFPSCISCPCGASSKNYTHCIDDSLREYLTCDFWSHCQTCESNATLCITCPPDRFGPTCSKMEMKTTMCADPGIPRNGSRLNPDGSNAFYPRVFEEGESVIFACNGDSFALHGTSFITCLADGNWSAPGPRCITSRIVGRQRATCDDPGIPREGSRLNPDGSDASYPRIFEEGESVNFTCNGENSTLKGTNYIICLANGTWSDSRPRCINSLIVEMRTATCADPGIPIDGSRLNPDGSNAFYPRVFEEGESVVFTCNGESFALHGASFITCLVDGIWSAPRPRCINSRMDYYCADPGFILDGSRANADGNKPPPSSMYHPGQSVMYSCHEGFELIGNSTLTCSSFGLWSSFRPFCVRKFFSGHSSKDISGYPTSFCPLPRHLNQGSYAKADGGIAGPTSKYKIGQLIVYSCNDGYELEGNSTSTCLPSGWWPKYPPLCRKLFSFTNTTTGISGYFTYPCFAPKYFNHGSYANADGSNVSTTSKYKIGQSIVYSCNDGYELLGNSTSICLPTGWWSKYPPICRKIFSFTNTAMADHPQSCPLPEVNPDVEIEEYFDLDSRTLPEFEPGDKLTFSCKESHALEGPSVIECLGNGRWSSSPPTCNSNSNISNAYCPDPIYVENGSSVDADSRLSLPSSKYTRGQSVLYSCDEGFEPVGNTTLTCLPSGSWSSPPPFCRQIFFAITRPIDAGCPDPGITPGGLMTYASNINSPPSSMFHQGQSVMYSCRDGFELFENSTLTCSSFGLWSSYRPFCMPYMFTSEGAEVGYCSDPGFVPFGSRFNADGSYSLPPSKYNIGEAVVYSCNEGYELDGNSILTCLSPGWWSSFSPICTEIFISRNTTTGVYCPDPGYINNGLRINEDGNPSSSSSRYREGQSVSYSCNKAYELVGNSRLTCSQSLSWSSNTPYCLQIFFVLTRPTDAYCHDPGYTLNGLRTNTDGSNPLPFSMYRQGQSVVYLCHEGFELIGNRTLICSSFGLWTNYRPLCVAKLLSSNSVKVFSTYPADTPSVKDCPVPEMDPNSEVKEFLLDLRTVAESFEPGSELNFRCKEGYDLEGPERIVCERGGWWSDLSPKCIVRPHSTFSTYPAAPSVIDCPVPEMDPNSEVKEFLLDQRTVAESFEPGSELNFRCKDGYYLVGPVRIVCQMGGWWSDLSPKCKVRPPSNSDPPPPKRCLNPGRIPNGRVVVFPPFDDPVQPPSEHDYDFPFETHLKYICDEGFVLFGEDSISCESEGYWSRSIPMCEKGEHCSDPGYIRDGSRTKANGSSSLPSSKYSIGQSVFYSCDKGYELVGNSTLTCLPSLKWSSFPPLCRKSFSLSNTTTD</sequence>
<feature type="domain" description="Sushi" evidence="6">
    <location>
        <begin position="709"/>
        <end position="775"/>
    </location>
</feature>
<evidence type="ECO:0000256" key="5">
    <source>
        <dbReference type="SAM" id="SignalP"/>
    </source>
</evidence>
<keyword evidence="2" id="KW-0677">Repeat</keyword>
<accession>A0AAV2A052</accession>
<dbReference type="CDD" id="cd00033">
    <property type="entry name" value="CCP"/>
    <property type="match status" value="16"/>
</dbReference>
<feature type="disulfide bond" evidence="4">
    <location>
        <begin position="433"/>
        <end position="460"/>
    </location>
</feature>
<feature type="domain" description="Sushi" evidence="6">
    <location>
        <begin position="1188"/>
        <end position="1260"/>
    </location>
</feature>
<dbReference type="InterPro" id="IPR051277">
    <property type="entry name" value="SEZ6_CSMD_C4BPB_Regulators"/>
</dbReference>
<dbReference type="SMART" id="SM00032">
    <property type="entry name" value="CCP"/>
    <property type="match status" value="16"/>
</dbReference>
<feature type="domain" description="Sushi" evidence="6">
    <location>
        <begin position="632"/>
        <end position="698"/>
    </location>
</feature>